<proteinExistence type="inferred from homology"/>
<name>A0A8J7U313_9BACT</name>
<evidence type="ECO:0000256" key="10">
    <source>
        <dbReference type="ARBA" id="ARBA00023237"/>
    </source>
</evidence>
<evidence type="ECO:0000256" key="2">
    <source>
        <dbReference type="ARBA" id="ARBA00009810"/>
    </source>
</evidence>
<dbReference type="InterPro" id="IPR012910">
    <property type="entry name" value="Plug_dom"/>
</dbReference>
<evidence type="ECO:0000259" key="14">
    <source>
        <dbReference type="Pfam" id="PF00593"/>
    </source>
</evidence>
<dbReference type="Gene3D" id="2.40.170.20">
    <property type="entry name" value="TonB-dependent receptor, beta-barrel domain"/>
    <property type="match status" value="1"/>
</dbReference>
<keyword evidence="7 12" id="KW-0798">TonB box</keyword>
<evidence type="ECO:0000256" key="9">
    <source>
        <dbReference type="ARBA" id="ARBA00023170"/>
    </source>
</evidence>
<feature type="domain" description="TonB-dependent receptor-like beta-barrel" evidence="14">
    <location>
        <begin position="205"/>
        <end position="704"/>
    </location>
</feature>
<dbReference type="InterPro" id="IPR037066">
    <property type="entry name" value="Plug_dom_sf"/>
</dbReference>
<keyword evidence="9 16" id="KW-0675">Receptor</keyword>
<dbReference type="InterPro" id="IPR010949">
    <property type="entry name" value="TonB_Hb/transfer/lactofer_rcpt"/>
</dbReference>
<dbReference type="GO" id="GO:0015232">
    <property type="term" value="F:heme transmembrane transporter activity"/>
    <property type="evidence" value="ECO:0007669"/>
    <property type="project" value="InterPro"/>
</dbReference>
<keyword evidence="6 13" id="KW-0732">Signal</keyword>
<keyword evidence="4 11" id="KW-1134">Transmembrane beta strand</keyword>
<dbReference type="InterPro" id="IPR036942">
    <property type="entry name" value="Beta-barrel_TonB_sf"/>
</dbReference>
<evidence type="ECO:0000259" key="15">
    <source>
        <dbReference type="Pfam" id="PF07715"/>
    </source>
</evidence>
<keyword evidence="8 11" id="KW-0472">Membrane</keyword>
<evidence type="ECO:0000313" key="16">
    <source>
        <dbReference type="EMBL" id="MBO1319893.1"/>
    </source>
</evidence>
<evidence type="ECO:0000256" key="4">
    <source>
        <dbReference type="ARBA" id="ARBA00022452"/>
    </source>
</evidence>
<dbReference type="InterPro" id="IPR000531">
    <property type="entry name" value="Beta-barrel_TonB"/>
</dbReference>
<keyword evidence="10 11" id="KW-0998">Cell outer membrane</keyword>
<dbReference type="InterPro" id="IPR011276">
    <property type="entry name" value="TonB_haem/Hb_rcpt"/>
</dbReference>
<dbReference type="PANTHER" id="PTHR30069:SF29">
    <property type="entry name" value="HEMOGLOBIN AND HEMOGLOBIN-HAPTOGLOBIN-BINDING PROTEIN 1-RELATED"/>
    <property type="match status" value="1"/>
</dbReference>
<dbReference type="CDD" id="cd01347">
    <property type="entry name" value="ligand_gated_channel"/>
    <property type="match status" value="1"/>
</dbReference>
<dbReference type="AlphaFoldDB" id="A0A8J7U313"/>
<evidence type="ECO:0000256" key="8">
    <source>
        <dbReference type="ARBA" id="ARBA00023136"/>
    </source>
</evidence>
<feature type="domain" description="TonB-dependent receptor plug" evidence="15">
    <location>
        <begin position="48"/>
        <end position="157"/>
    </location>
</feature>
<dbReference type="EMBL" id="JAFREP010000014">
    <property type="protein sequence ID" value="MBO1319893.1"/>
    <property type="molecule type" value="Genomic_DNA"/>
</dbReference>
<evidence type="ECO:0000256" key="1">
    <source>
        <dbReference type="ARBA" id="ARBA00004571"/>
    </source>
</evidence>
<keyword evidence="5 11" id="KW-0812">Transmembrane</keyword>
<dbReference type="SUPFAM" id="SSF56935">
    <property type="entry name" value="Porins"/>
    <property type="match status" value="1"/>
</dbReference>
<comment type="subcellular location">
    <subcellularLocation>
        <location evidence="1 11">Cell outer membrane</location>
        <topology evidence="1 11">Multi-pass membrane protein</topology>
    </subcellularLocation>
</comment>
<dbReference type="Pfam" id="PF00593">
    <property type="entry name" value="TonB_dep_Rec_b-barrel"/>
    <property type="match status" value="1"/>
</dbReference>
<evidence type="ECO:0000256" key="5">
    <source>
        <dbReference type="ARBA" id="ARBA00022692"/>
    </source>
</evidence>
<evidence type="ECO:0000256" key="3">
    <source>
        <dbReference type="ARBA" id="ARBA00022448"/>
    </source>
</evidence>
<accession>A0A8J7U313</accession>
<evidence type="ECO:0000256" key="11">
    <source>
        <dbReference type="PROSITE-ProRule" id="PRU01360"/>
    </source>
</evidence>
<evidence type="ECO:0000256" key="12">
    <source>
        <dbReference type="RuleBase" id="RU003357"/>
    </source>
</evidence>
<evidence type="ECO:0000313" key="17">
    <source>
        <dbReference type="Proteomes" id="UP000664417"/>
    </source>
</evidence>
<feature type="signal peptide" evidence="13">
    <location>
        <begin position="1"/>
        <end position="19"/>
    </location>
</feature>
<dbReference type="GO" id="GO:0009279">
    <property type="term" value="C:cell outer membrane"/>
    <property type="evidence" value="ECO:0007669"/>
    <property type="project" value="UniProtKB-SubCell"/>
</dbReference>
<dbReference type="GO" id="GO:0044718">
    <property type="term" value="P:siderophore transmembrane transport"/>
    <property type="evidence" value="ECO:0007669"/>
    <property type="project" value="TreeGrafter"/>
</dbReference>
<evidence type="ECO:0000256" key="6">
    <source>
        <dbReference type="ARBA" id="ARBA00022729"/>
    </source>
</evidence>
<evidence type="ECO:0000256" key="7">
    <source>
        <dbReference type="ARBA" id="ARBA00023077"/>
    </source>
</evidence>
<dbReference type="PANTHER" id="PTHR30069">
    <property type="entry name" value="TONB-DEPENDENT OUTER MEMBRANE RECEPTOR"/>
    <property type="match status" value="1"/>
</dbReference>
<sequence>MKRFALWACQLCMPLCLWAAETPAEPKQDAATLLEHMTVVAERAPTTLNESPSTVTVVNEEQIQREVMTDSSDLIRYEPGVTVDMDPERLGLNGFRIRGVGANRVHTQIDGVRTAEEFGFGPLAINQYQIDVDLLKSMEIVKSAGSSLYGSDALGGVVAFQTIDPEDLLSYDAQAFNGRLKTGYDTTTEQTQVSAAAAWRTGAWSFLANATFRDGHERDNQGDHDSFDAARTTPNPIDTRSRQFLLKGVYQASPDNRWKITAEVYQSESDTQFFSGQGTSEQFGALLTVADFDAVDEKERLRLSLTQQKSGIDALLLDGYQWQLYLTQDETTQDTVEQRRTQRGPMVSNVRRNGSFDLEQEGLGLDITMSKNWGDNSRLTYGFSANETNFEQLRDRTEFDLDTGNPDAYSGTLVFPTRYFPISDVREIGAYVQWQGHFFANRVTVTPGVRYDRYEVDPDENDRIFLESTGNASEPVTVDDSAVTPKLGAKFQINEWLSLNGLYAEGFRAPPHHSVNSGFTNLAGGYQTLPNGDLEPESSRNLEFGLRALWQRFSARLTHFDNRYEDFIQDTAFAGVGPGGIFLFQPQNLDNVDINGWEMAVDTMLAEQWRLRAAYTDIDSEDRATGAELDSIDPSQGVLGVNYVADSRQWEAGLTLTHTGKKSGLAADEANPDPFVPDSITTFDANFGWFFQNGWQLNLGLFNLTDEDYHQWQVVRGRSNSDPSLDRFTEPGRNARLHIHYRW</sequence>
<protein>
    <submittedName>
        <fullName evidence="16">TonB-dependent hemoglobin/transferrin/lactoferrin family receptor</fullName>
    </submittedName>
</protein>
<comment type="similarity">
    <text evidence="2 11 12">Belongs to the TonB-dependent receptor family.</text>
</comment>
<evidence type="ECO:0000256" key="13">
    <source>
        <dbReference type="SAM" id="SignalP"/>
    </source>
</evidence>
<dbReference type="PROSITE" id="PS52016">
    <property type="entry name" value="TONB_DEPENDENT_REC_3"/>
    <property type="match status" value="1"/>
</dbReference>
<dbReference type="RefSeq" id="WP_207859844.1">
    <property type="nucleotide sequence ID" value="NZ_JAFREP010000014.1"/>
</dbReference>
<keyword evidence="3 11" id="KW-0813">Transport</keyword>
<keyword evidence="17" id="KW-1185">Reference proteome</keyword>
<dbReference type="InterPro" id="IPR039426">
    <property type="entry name" value="TonB-dep_rcpt-like"/>
</dbReference>
<dbReference type="NCBIfam" id="TIGR01786">
    <property type="entry name" value="TonB-hemlactrns"/>
    <property type="match status" value="1"/>
</dbReference>
<dbReference type="GO" id="GO:0015344">
    <property type="term" value="F:siderophore uptake transmembrane transporter activity"/>
    <property type="evidence" value="ECO:0007669"/>
    <property type="project" value="TreeGrafter"/>
</dbReference>
<dbReference type="Pfam" id="PF07715">
    <property type="entry name" value="Plug"/>
    <property type="match status" value="1"/>
</dbReference>
<reference evidence="16" key="1">
    <citation type="submission" date="2021-03" db="EMBL/GenBank/DDBJ databases">
        <authorList>
            <person name="Wang G."/>
        </authorList>
    </citation>
    <scope>NUCLEOTIDE SEQUENCE</scope>
    <source>
        <strain evidence="16">KCTC 12899</strain>
    </source>
</reference>
<dbReference type="NCBIfam" id="TIGR01785">
    <property type="entry name" value="TonB-hemin"/>
    <property type="match status" value="1"/>
</dbReference>
<dbReference type="Gene3D" id="2.170.130.10">
    <property type="entry name" value="TonB-dependent receptor, plug domain"/>
    <property type="match status" value="1"/>
</dbReference>
<gene>
    <name evidence="16" type="ORF">J3U88_15560</name>
</gene>
<organism evidence="16 17">
    <name type="scientific">Acanthopleuribacter pedis</name>
    <dbReference type="NCBI Taxonomy" id="442870"/>
    <lineage>
        <taxon>Bacteria</taxon>
        <taxon>Pseudomonadati</taxon>
        <taxon>Acidobacteriota</taxon>
        <taxon>Holophagae</taxon>
        <taxon>Acanthopleuribacterales</taxon>
        <taxon>Acanthopleuribacteraceae</taxon>
        <taxon>Acanthopleuribacter</taxon>
    </lineage>
</organism>
<dbReference type="Proteomes" id="UP000664417">
    <property type="component" value="Unassembled WGS sequence"/>
</dbReference>
<feature type="chain" id="PRO_5035257014" evidence="13">
    <location>
        <begin position="20"/>
        <end position="743"/>
    </location>
</feature>
<comment type="caution">
    <text evidence="16">The sequence shown here is derived from an EMBL/GenBank/DDBJ whole genome shotgun (WGS) entry which is preliminary data.</text>
</comment>